<dbReference type="Pfam" id="PF00652">
    <property type="entry name" value="Ricin_B_lectin"/>
    <property type="match status" value="1"/>
</dbReference>
<accession>A0AAV4FHR1</accession>
<gene>
    <name evidence="4" type="ORF">ElyMa_005710300</name>
</gene>
<dbReference type="GO" id="GO:0006493">
    <property type="term" value="P:protein O-linked glycosylation"/>
    <property type="evidence" value="ECO:0007669"/>
    <property type="project" value="TreeGrafter"/>
</dbReference>
<dbReference type="Proteomes" id="UP000762676">
    <property type="component" value="Unassembled WGS sequence"/>
</dbReference>
<dbReference type="PANTHER" id="PTHR11675:SF119">
    <property type="entry name" value="POLYPEPTIDE N-ACETYLGALACTOSAMINYLTRANSFERASE 2"/>
    <property type="match status" value="1"/>
</dbReference>
<proteinExistence type="predicted"/>
<evidence type="ECO:0000256" key="1">
    <source>
        <dbReference type="ARBA" id="ARBA00022734"/>
    </source>
</evidence>
<dbReference type="GO" id="GO:0030246">
    <property type="term" value="F:carbohydrate binding"/>
    <property type="evidence" value="ECO:0007669"/>
    <property type="project" value="UniProtKB-KW"/>
</dbReference>
<dbReference type="InterPro" id="IPR029044">
    <property type="entry name" value="Nucleotide-diphossugar_trans"/>
</dbReference>
<dbReference type="Gene3D" id="2.80.10.50">
    <property type="match status" value="1"/>
</dbReference>
<dbReference type="InterPro" id="IPR000772">
    <property type="entry name" value="Ricin_B_lectin"/>
</dbReference>
<dbReference type="SUPFAM" id="SSF50370">
    <property type="entry name" value="Ricin B-like lectins"/>
    <property type="match status" value="1"/>
</dbReference>
<dbReference type="Gene3D" id="3.90.550.10">
    <property type="entry name" value="Spore Coat Polysaccharide Biosynthesis Protein SpsA, Chain A"/>
    <property type="match status" value="2"/>
</dbReference>
<dbReference type="GO" id="GO:0005794">
    <property type="term" value="C:Golgi apparatus"/>
    <property type="evidence" value="ECO:0007669"/>
    <property type="project" value="TreeGrafter"/>
</dbReference>
<organism evidence="4 5">
    <name type="scientific">Elysia marginata</name>
    <dbReference type="NCBI Taxonomy" id="1093978"/>
    <lineage>
        <taxon>Eukaryota</taxon>
        <taxon>Metazoa</taxon>
        <taxon>Spiralia</taxon>
        <taxon>Lophotrochozoa</taxon>
        <taxon>Mollusca</taxon>
        <taxon>Gastropoda</taxon>
        <taxon>Heterobranchia</taxon>
        <taxon>Euthyneura</taxon>
        <taxon>Panpulmonata</taxon>
        <taxon>Sacoglossa</taxon>
        <taxon>Placobranchoidea</taxon>
        <taxon>Plakobranchidae</taxon>
        <taxon>Elysia</taxon>
    </lineage>
</organism>
<keyword evidence="2" id="KW-1015">Disulfide bond</keyword>
<evidence type="ECO:0000256" key="2">
    <source>
        <dbReference type="ARBA" id="ARBA00023157"/>
    </source>
</evidence>
<reference evidence="4 5" key="1">
    <citation type="journal article" date="2021" name="Elife">
        <title>Chloroplast acquisition without the gene transfer in kleptoplastic sea slugs, Plakobranchus ocellatus.</title>
        <authorList>
            <person name="Maeda T."/>
            <person name="Takahashi S."/>
            <person name="Yoshida T."/>
            <person name="Shimamura S."/>
            <person name="Takaki Y."/>
            <person name="Nagai Y."/>
            <person name="Toyoda A."/>
            <person name="Suzuki Y."/>
            <person name="Arimoto A."/>
            <person name="Ishii H."/>
            <person name="Satoh N."/>
            <person name="Nishiyama T."/>
            <person name="Hasebe M."/>
            <person name="Maruyama T."/>
            <person name="Minagawa J."/>
            <person name="Obokata J."/>
            <person name="Shigenobu S."/>
        </authorList>
    </citation>
    <scope>NUCLEOTIDE SEQUENCE [LARGE SCALE GENOMIC DNA]</scope>
</reference>
<dbReference type="SUPFAM" id="SSF53448">
    <property type="entry name" value="Nucleotide-diphospho-sugar transferases"/>
    <property type="match status" value="1"/>
</dbReference>
<dbReference type="PANTHER" id="PTHR11675">
    <property type="entry name" value="N-ACETYLGALACTOSAMINYLTRANSFERASE"/>
    <property type="match status" value="1"/>
</dbReference>
<dbReference type="AlphaFoldDB" id="A0AAV4FHR1"/>
<dbReference type="EMBL" id="BMAT01011421">
    <property type="protein sequence ID" value="GFR72601.1"/>
    <property type="molecule type" value="Genomic_DNA"/>
</dbReference>
<name>A0AAV4FHR1_9GAST</name>
<feature type="domain" description="Ricin B lectin" evidence="3">
    <location>
        <begin position="177"/>
        <end position="271"/>
    </location>
</feature>
<dbReference type="InterPro" id="IPR035992">
    <property type="entry name" value="Ricin_B-like_lectins"/>
</dbReference>
<sequence>MCGGSLEIVPCSRVGHVFRASLPYSFTPGPDDSSHVREDTVLTNLARVADVWMDQFADLFYAAVTWMCGGSLEIVPCSRVGHVFRASLPYSFTPGPDDSSHVREDTVLTNLARVADVWMDQFADLFYAAVNLPNEMDIGDTTERSKLRKQLNCKPFDWYLRNIFPQLQVVSDDTVFHGQVRNTGSLMCLEVLSSGGQGSSYLGLTACHGGINQTLRLTAEYKLMMGESCVVPGQNKMLTLSACPGRVTWSYENETLILGDTGLCVTSVDNELARLLPCKVREDRSMYHASRVTDAHSGVDDHDSKFKNRSVLTTANSSQNHDRFQQWKFDYSYNWKRKRRKG</sequence>
<comment type="caution">
    <text evidence="4">The sequence shown here is derived from an EMBL/GenBank/DDBJ whole genome shotgun (WGS) entry which is preliminary data.</text>
</comment>
<keyword evidence="1" id="KW-0430">Lectin</keyword>
<evidence type="ECO:0000313" key="5">
    <source>
        <dbReference type="Proteomes" id="UP000762676"/>
    </source>
</evidence>
<evidence type="ECO:0000313" key="4">
    <source>
        <dbReference type="EMBL" id="GFR72601.1"/>
    </source>
</evidence>
<dbReference type="GO" id="GO:0004653">
    <property type="term" value="F:polypeptide N-acetylgalactosaminyltransferase activity"/>
    <property type="evidence" value="ECO:0007669"/>
    <property type="project" value="TreeGrafter"/>
</dbReference>
<protein>
    <submittedName>
        <fullName evidence="4">Polypeptide N-acetylgalactosaminyltransferase</fullName>
    </submittedName>
</protein>
<keyword evidence="5" id="KW-1185">Reference proteome</keyword>
<evidence type="ECO:0000259" key="3">
    <source>
        <dbReference type="Pfam" id="PF00652"/>
    </source>
</evidence>